<feature type="compositionally biased region" description="Polar residues" evidence="15">
    <location>
        <begin position="822"/>
        <end position="844"/>
    </location>
</feature>
<dbReference type="AlphaFoldDB" id="A0A1E5RH25"/>
<dbReference type="InterPro" id="IPR025788">
    <property type="entry name" value="Set2_fungi"/>
</dbReference>
<evidence type="ECO:0000259" key="16">
    <source>
        <dbReference type="PROSITE" id="PS50280"/>
    </source>
</evidence>
<feature type="compositionally biased region" description="Basic and acidic residues" evidence="15">
    <location>
        <begin position="848"/>
        <end position="867"/>
    </location>
</feature>
<dbReference type="InterPro" id="IPR044437">
    <property type="entry name" value="SETD2/Set2_SET"/>
</dbReference>
<feature type="compositionally biased region" description="Basic and acidic residues" evidence="15">
    <location>
        <begin position="447"/>
        <end position="457"/>
    </location>
</feature>
<dbReference type="Pfam" id="PF00856">
    <property type="entry name" value="SET"/>
    <property type="match status" value="1"/>
</dbReference>
<dbReference type="Pfam" id="PF17907">
    <property type="entry name" value="AWS"/>
    <property type="match status" value="1"/>
</dbReference>
<proteinExistence type="predicted"/>
<feature type="compositionally biased region" description="Low complexity" evidence="15">
    <location>
        <begin position="801"/>
        <end position="821"/>
    </location>
</feature>
<dbReference type="Gene3D" id="1.10.1740.100">
    <property type="entry name" value="Set2, Rpb1 interacting domain"/>
    <property type="match status" value="1"/>
</dbReference>
<keyword evidence="12" id="KW-0539">Nucleus</keyword>
<protein>
    <recommendedName>
        <fullName evidence="4">Histone-lysine N-methyltransferase, H3 lysine-36 specific</fullName>
        <ecNumber evidence="3">2.1.1.359</ecNumber>
    </recommendedName>
    <alternativeName>
        <fullName evidence="13">SET domain-containing protein 2</fullName>
    </alternativeName>
</protein>
<dbReference type="SMART" id="SM00508">
    <property type="entry name" value="PostSET"/>
    <property type="match status" value="1"/>
</dbReference>
<dbReference type="FunCoup" id="A0A1E5RH25">
    <property type="interactions" value="136"/>
</dbReference>
<evidence type="ECO:0000256" key="2">
    <source>
        <dbReference type="ARBA" id="ARBA00004286"/>
    </source>
</evidence>
<evidence type="ECO:0000256" key="15">
    <source>
        <dbReference type="SAM" id="MobiDB-lite"/>
    </source>
</evidence>
<evidence type="ECO:0000256" key="14">
    <source>
        <dbReference type="ARBA" id="ARBA00047545"/>
    </source>
</evidence>
<evidence type="ECO:0000256" key="9">
    <source>
        <dbReference type="ARBA" id="ARBA00022691"/>
    </source>
</evidence>
<evidence type="ECO:0000256" key="5">
    <source>
        <dbReference type="ARBA" id="ARBA00022454"/>
    </source>
</evidence>
<feature type="region of interest" description="Disordered" evidence="15">
    <location>
        <begin position="437"/>
        <end position="457"/>
    </location>
</feature>
<evidence type="ECO:0000256" key="12">
    <source>
        <dbReference type="ARBA" id="ARBA00023242"/>
    </source>
</evidence>
<evidence type="ECO:0000256" key="6">
    <source>
        <dbReference type="ARBA" id="ARBA00022491"/>
    </source>
</evidence>
<dbReference type="GO" id="GO:0140955">
    <property type="term" value="F:histone H3K36 trimethyltransferase activity"/>
    <property type="evidence" value="ECO:0007669"/>
    <property type="project" value="UniProtKB-EC"/>
</dbReference>
<dbReference type="FunFam" id="2.170.270.10:FF:000033">
    <property type="entry name" value="Histone-lysine N-methyltransferase"/>
    <property type="match status" value="1"/>
</dbReference>
<keyword evidence="5" id="KW-0158">Chromosome</keyword>
<keyword evidence="8 19" id="KW-0808">Transferase</keyword>
<evidence type="ECO:0000259" key="18">
    <source>
        <dbReference type="PROSITE" id="PS51215"/>
    </source>
</evidence>
<evidence type="ECO:0000256" key="3">
    <source>
        <dbReference type="ARBA" id="ARBA00012178"/>
    </source>
</evidence>
<dbReference type="GO" id="GO:0032259">
    <property type="term" value="P:methylation"/>
    <property type="evidence" value="ECO:0007669"/>
    <property type="project" value="UniProtKB-KW"/>
</dbReference>
<keyword evidence="6" id="KW-0678">Repressor</keyword>
<dbReference type="PROSITE" id="PS51215">
    <property type="entry name" value="AWS"/>
    <property type="match status" value="1"/>
</dbReference>
<feature type="domain" description="AWS" evidence="18">
    <location>
        <begin position="40"/>
        <end position="95"/>
    </location>
</feature>
<dbReference type="SUPFAM" id="SSF82199">
    <property type="entry name" value="SET domain"/>
    <property type="match status" value="1"/>
</dbReference>
<evidence type="ECO:0000256" key="7">
    <source>
        <dbReference type="ARBA" id="ARBA00022603"/>
    </source>
</evidence>
<keyword evidence="11" id="KW-0804">Transcription</keyword>
<dbReference type="InterPro" id="IPR003616">
    <property type="entry name" value="Post-SET_dom"/>
</dbReference>
<feature type="compositionally biased region" description="Polar residues" evidence="15">
    <location>
        <begin position="702"/>
        <end position="711"/>
    </location>
</feature>
<dbReference type="CDD" id="cd19172">
    <property type="entry name" value="SET_SETD2"/>
    <property type="match status" value="1"/>
</dbReference>
<dbReference type="PROSITE" id="PS51568">
    <property type="entry name" value="SAM_MT43_SET2_1"/>
    <property type="match status" value="1"/>
</dbReference>
<dbReference type="InterPro" id="IPR001214">
    <property type="entry name" value="SET_dom"/>
</dbReference>
<dbReference type="Gene3D" id="2.170.270.10">
    <property type="entry name" value="SET domain"/>
    <property type="match status" value="1"/>
</dbReference>
<dbReference type="InterPro" id="IPR006560">
    <property type="entry name" value="AWS_dom"/>
</dbReference>
<keyword evidence="9" id="KW-0949">S-adenosyl-L-methionine</keyword>
<dbReference type="PANTHER" id="PTHR22884">
    <property type="entry name" value="SET DOMAIN PROTEINS"/>
    <property type="match status" value="1"/>
</dbReference>
<dbReference type="GO" id="GO:0005634">
    <property type="term" value="C:nucleus"/>
    <property type="evidence" value="ECO:0007669"/>
    <property type="project" value="UniProtKB-SubCell"/>
</dbReference>
<sequence>MPFVSYIDLENKTKEACQKFQQIDECTYSREGLGRGRRFEEFMECDCSDDWKDGSNKACAENSDCINRLTQIECVNGRCSQCGRDCENQRFQKKQYSDISIIQTEKKGYGVIAQKQIPAQQFIIEYIGEVITEKEFNQRMIDYDLDTEKRKHFYFMMLQKGEFIDATTKGCIARFCNHSCNPNAYVSKWVVKGKLRMGIFAERDIQRGEEITFDYNVDRYGAKAQKCYCGEPNCIGVLGGKVQTDTTNLLPDVFLSALGSSRSAEKKFRQSFKSNKENKKLEIDEEGINKDFLKTLTMEPMHDKDQVSKVVAALLQTRSKALCMKLIQRVMLTKDETLKLEMVKLHGYSAISNVLDVLRAKERYVKIILKYLLTLPRTFRDTIVSSRIDKLVKELGNRYELGEVLDPQIADSAKKLLEKWSTFEVYKRIQKIQTSKGAAPNPAAVSRRQERKQERLNDTKRYTDAAQTLLPHPGNIFSASPIPDRKQVSSAQLLQQGHFTKTKSVSHETTPRTDAFNAGVLKPDAENSVGIGIAENGYLSTQSKFLNNKQEPLSENMIDPLQASLEQTVATKSATPQIEKNQIFSKSAETSQIQTLPPVKTENTELPFLKDLHAKHPVGLSMERTLLSADGTFQKKNLSLDQLEEKFTTPQFDGNAVSAVSPVLAGPNQNATKLTEKRFQAEPLNMSKHSAQPQALPPTSAHALQSPQPYSMNKGIRHMERFQSSPANNPRSPLHDSFSLANENKRHIQSPSTQSNAPNPQLCINQTASQPSTSPFVHAERKPQFAQLDQRQLHRPYNGMSTSRFGPHSSPSSSNRPLQSRFNNKPSRFSNSYKSSDATPNQFNGRKRFIDHDDRQEKDFSSRKFSRDSPTPSQYVPLSKSNEQSRFFHPKPFLRDNRFRDRSENTSGPMPPTNKSADSGVKSFPAGPNSKAGKGVPAKVTVSAATNQPPASVKTQGSLGALTPPYTVKNCSNSWKDNGSRSSSNGGSSSRMNNKTPVEIAESKWKHFFSGFVPNVIFREFSTQKLPHSVCKKIIREFIHSLTDKEIQQNHFDPPVELTANYKKSIMDTAAIYVKKKNTRIMKYARDAENGH</sequence>
<dbReference type="SMART" id="SM00570">
    <property type="entry name" value="AWS"/>
    <property type="match status" value="1"/>
</dbReference>
<evidence type="ECO:0000256" key="4">
    <source>
        <dbReference type="ARBA" id="ARBA00018028"/>
    </source>
</evidence>
<feature type="compositionally biased region" description="Polar residues" evidence="15">
    <location>
        <begin position="749"/>
        <end position="775"/>
    </location>
</feature>
<feature type="compositionally biased region" description="Polar residues" evidence="15">
    <location>
        <begin position="868"/>
        <end position="885"/>
    </location>
</feature>
<evidence type="ECO:0000256" key="10">
    <source>
        <dbReference type="ARBA" id="ARBA00023015"/>
    </source>
</evidence>
<reference evidence="20" key="1">
    <citation type="journal article" date="2016" name="Genome Announc.">
        <title>Genome sequences of three species of Hanseniaspora isolated from spontaneous wine fermentations.</title>
        <authorList>
            <person name="Sternes P.R."/>
            <person name="Lee D."/>
            <person name="Kutyna D.R."/>
            <person name="Borneman A.R."/>
        </authorList>
    </citation>
    <scope>NUCLEOTIDE SEQUENCE [LARGE SCALE GENOMIC DNA]</scope>
    <source>
        <strain evidence="20">AWRI3579</strain>
    </source>
</reference>
<feature type="region of interest" description="Disordered" evidence="15">
    <location>
        <begin position="686"/>
        <end position="711"/>
    </location>
</feature>
<dbReference type="InterPro" id="IPR046341">
    <property type="entry name" value="SET_dom_sf"/>
</dbReference>
<name>A0A1E5RH25_9ASCO</name>
<dbReference type="EC" id="2.1.1.359" evidence="3"/>
<evidence type="ECO:0000313" key="20">
    <source>
        <dbReference type="Proteomes" id="UP000095728"/>
    </source>
</evidence>
<keyword evidence="20" id="KW-1185">Reference proteome</keyword>
<dbReference type="Proteomes" id="UP000095728">
    <property type="component" value="Unassembled WGS sequence"/>
</dbReference>
<organism evidence="19 20">
    <name type="scientific">Hanseniaspora osmophila</name>
    <dbReference type="NCBI Taxonomy" id="56408"/>
    <lineage>
        <taxon>Eukaryota</taxon>
        <taxon>Fungi</taxon>
        <taxon>Dikarya</taxon>
        <taxon>Ascomycota</taxon>
        <taxon>Saccharomycotina</taxon>
        <taxon>Saccharomycetes</taxon>
        <taxon>Saccharomycodales</taxon>
        <taxon>Saccharomycodaceae</taxon>
        <taxon>Hanseniaspora</taxon>
    </lineage>
</organism>
<dbReference type="SMART" id="SM00317">
    <property type="entry name" value="SET"/>
    <property type="match status" value="1"/>
</dbReference>
<comment type="subcellular location">
    <subcellularLocation>
        <location evidence="2">Chromosome</location>
    </subcellularLocation>
    <subcellularLocation>
        <location evidence="1">Nucleus</location>
    </subcellularLocation>
</comment>
<feature type="region of interest" description="Disordered" evidence="15">
    <location>
        <begin position="970"/>
        <end position="994"/>
    </location>
</feature>
<feature type="compositionally biased region" description="Polar residues" evidence="15">
    <location>
        <begin position="905"/>
        <end position="917"/>
    </location>
</feature>
<dbReference type="InterPro" id="IPR050777">
    <property type="entry name" value="SET2_Histone-Lys_MeTrsfase"/>
</dbReference>
<feature type="compositionally biased region" description="Low complexity" evidence="15">
    <location>
        <begin position="980"/>
        <end position="991"/>
    </location>
</feature>
<accession>A0A1E5RH25</accession>
<evidence type="ECO:0000313" key="19">
    <source>
        <dbReference type="EMBL" id="OEJ86209.1"/>
    </source>
</evidence>
<evidence type="ECO:0000259" key="17">
    <source>
        <dbReference type="PROSITE" id="PS50868"/>
    </source>
</evidence>
<evidence type="ECO:0000256" key="8">
    <source>
        <dbReference type="ARBA" id="ARBA00022679"/>
    </source>
</evidence>
<keyword evidence="7 19" id="KW-0489">Methyltransferase</keyword>
<dbReference type="InterPro" id="IPR038190">
    <property type="entry name" value="SRI_sf"/>
</dbReference>
<dbReference type="PROSITE" id="PS50868">
    <property type="entry name" value="POST_SET"/>
    <property type="match status" value="1"/>
</dbReference>
<evidence type="ECO:0000256" key="13">
    <source>
        <dbReference type="ARBA" id="ARBA00030091"/>
    </source>
</evidence>
<feature type="domain" description="SET" evidence="16">
    <location>
        <begin position="97"/>
        <end position="216"/>
    </location>
</feature>
<dbReference type="OrthoDB" id="422362at2759"/>
<feature type="domain" description="Post-SET" evidence="17">
    <location>
        <begin position="223"/>
        <end position="239"/>
    </location>
</feature>
<dbReference type="EMBL" id="LPNM01000006">
    <property type="protein sequence ID" value="OEJ86209.1"/>
    <property type="molecule type" value="Genomic_DNA"/>
</dbReference>
<evidence type="ECO:0000256" key="1">
    <source>
        <dbReference type="ARBA" id="ARBA00004123"/>
    </source>
</evidence>
<comment type="caution">
    <text evidence="19">The sequence shown here is derived from an EMBL/GenBank/DDBJ whole genome shotgun (WGS) entry which is preliminary data.</text>
</comment>
<keyword evidence="10" id="KW-0805">Transcription regulation</keyword>
<dbReference type="InParanoid" id="A0A1E5RH25"/>
<evidence type="ECO:0000256" key="11">
    <source>
        <dbReference type="ARBA" id="ARBA00023163"/>
    </source>
</evidence>
<feature type="compositionally biased region" description="Polar residues" evidence="15">
    <location>
        <begin position="946"/>
        <end position="958"/>
    </location>
</feature>
<dbReference type="GO" id="GO:0005694">
    <property type="term" value="C:chromosome"/>
    <property type="evidence" value="ECO:0007669"/>
    <property type="project" value="UniProtKB-SubCell"/>
</dbReference>
<dbReference type="STRING" id="56408.A0A1E5RH25"/>
<dbReference type="PROSITE" id="PS50280">
    <property type="entry name" value="SET"/>
    <property type="match status" value="1"/>
</dbReference>
<comment type="catalytic activity">
    <reaction evidence="14">
        <text>L-lysyl(36)-[histone H3] + 3 S-adenosyl-L-methionine = N(6),N(6),N(6)-trimethyl-L-lysyl(36)-[histone H3] + 3 S-adenosyl-L-homocysteine + 3 H(+)</text>
        <dbReference type="Rhea" id="RHEA:60324"/>
        <dbReference type="Rhea" id="RHEA-COMP:9785"/>
        <dbReference type="Rhea" id="RHEA-COMP:15536"/>
        <dbReference type="ChEBI" id="CHEBI:15378"/>
        <dbReference type="ChEBI" id="CHEBI:29969"/>
        <dbReference type="ChEBI" id="CHEBI:57856"/>
        <dbReference type="ChEBI" id="CHEBI:59789"/>
        <dbReference type="ChEBI" id="CHEBI:61961"/>
        <dbReference type="EC" id="2.1.1.359"/>
    </reaction>
</comment>
<gene>
    <name evidence="19" type="ORF">AWRI3579_g1499</name>
</gene>
<feature type="compositionally biased region" description="Basic and acidic residues" evidence="15">
    <location>
        <begin position="893"/>
        <end position="904"/>
    </location>
</feature>
<feature type="region of interest" description="Disordered" evidence="15">
    <location>
        <begin position="946"/>
        <end position="965"/>
    </location>
</feature>
<feature type="region of interest" description="Disordered" evidence="15">
    <location>
        <begin position="745"/>
        <end position="778"/>
    </location>
</feature>
<feature type="region of interest" description="Disordered" evidence="15">
    <location>
        <begin position="797"/>
        <end position="939"/>
    </location>
</feature>